<dbReference type="OrthoDB" id="383038at2157"/>
<dbReference type="GeneID" id="41329145"/>
<dbReference type="GO" id="GO:0046872">
    <property type="term" value="F:metal ion binding"/>
    <property type="evidence" value="ECO:0007669"/>
    <property type="project" value="UniProtKB-KW"/>
</dbReference>
<keyword evidence="3" id="KW-0408">Iron</keyword>
<reference evidence="6 7" key="1">
    <citation type="journal article" date="2020" name="Nature">
        <title>Isolation of an archaeon at the prokaryote-eukaryote interface.</title>
        <authorList>
            <person name="Imachi H."/>
            <person name="Nobu M.K."/>
            <person name="Nakahara N."/>
            <person name="Morono Y."/>
            <person name="Ogawara M."/>
            <person name="Takaki Y."/>
            <person name="Takano Y."/>
            <person name="Uematsu K."/>
            <person name="Ikuta T."/>
            <person name="Ito M."/>
            <person name="Matsui Y."/>
            <person name="Miyazaki M."/>
            <person name="Murata K."/>
            <person name="Saito Y."/>
            <person name="Sakai S."/>
            <person name="Song C."/>
            <person name="Tasumi E."/>
            <person name="Yamanaka Y."/>
            <person name="Yamaguchi T."/>
            <person name="Kamagata Y."/>
            <person name="Tamaki H."/>
            <person name="Takai K."/>
        </authorList>
    </citation>
    <scope>NUCLEOTIDE SEQUENCE [LARGE SCALE GENOMIC DNA]</scope>
    <source>
        <strain evidence="6 7">MK-D1</strain>
    </source>
</reference>
<dbReference type="EMBL" id="CP042905">
    <property type="protein sequence ID" value="QEE15323.1"/>
    <property type="molecule type" value="Genomic_DNA"/>
</dbReference>
<proteinExistence type="predicted"/>
<dbReference type="GO" id="GO:0016491">
    <property type="term" value="F:oxidoreductase activity"/>
    <property type="evidence" value="ECO:0007669"/>
    <property type="project" value="UniProtKB-KW"/>
</dbReference>
<keyword evidence="4" id="KW-0411">Iron-sulfur</keyword>
<organism evidence="6 7">
    <name type="scientific">Promethearchaeum syntrophicum</name>
    <dbReference type="NCBI Taxonomy" id="2594042"/>
    <lineage>
        <taxon>Archaea</taxon>
        <taxon>Promethearchaeati</taxon>
        <taxon>Promethearchaeota</taxon>
        <taxon>Promethearchaeia</taxon>
        <taxon>Promethearchaeales</taxon>
        <taxon>Promethearchaeaceae</taxon>
        <taxon>Promethearchaeum</taxon>
    </lineage>
</organism>
<accession>A0A5B9D8D7</accession>
<dbReference type="Pfam" id="PF02662">
    <property type="entry name" value="FlpD"/>
    <property type="match status" value="1"/>
</dbReference>
<keyword evidence="1" id="KW-0479">Metal-binding</keyword>
<keyword evidence="2" id="KW-0560">Oxidoreductase</keyword>
<gene>
    <name evidence="6" type="ORF">DSAG12_01148</name>
</gene>
<reference evidence="6 7" key="2">
    <citation type="journal article" date="2024" name="Int. J. Syst. Evol. Microbiol.">
        <title>Promethearchaeum syntrophicum gen. nov., sp. nov., an anaerobic, obligately syntrophic archaeon, the first isolate of the lineage 'Asgard' archaea, and proposal of the new archaeal phylum Promethearchaeota phyl. nov. and kingdom Promethearchaeati regn. nov.</title>
        <authorList>
            <person name="Imachi H."/>
            <person name="Nobu M.K."/>
            <person name="Kato S."/>
            <person name="Takaki Y."/>
            <person name="Miyazaki M."/>
            <person name="Miyata M."/>
            <person name="Ogawara M."/>
            <person name="Saito Y."/>
            <person name="Sakai S."/>
            <person name="Tahara Y.O."/>
            <person name="Takano Y."/>
            <person name="Tasumi E."/>
            <person name="Uematsu K."/>
            <person name="Yoshimura T."/>
            <person name="Itoh T."/>
            <person name="Ohkuma M."/>
            <person name="Takai K."/>
        </authorList>
    </citation>
    <scope>NUCLEOTIDE SEQUENCE [LARGE SCALE GENOMIC DNA]</scope>
    <source>
        <strain evidence="6 7">MK-D1</strain>
    </source>
</reference>
<dbReference type="InterPro" id="IPR003813">
    <property type="entry name" value="MvhD/FlpD"/>
</dbReference>
<name>A0A5B9D8D7_9ARCH</name>
<evidence type="ECO:0000313" key="7">
    <source>
        <dbReference type="Proteomes" id="UP000321408"/>
    </source>
</evidence>
<evidence type="ECO:0000259" key="5">
    <source>
        <dbReference type="Pfam" id="PF02662"/>
    </source>
</evidence>
<evidence type="ECO:0000256" key="2">
    <source>
        <dbReference type="ARBA" id="ARBA00023002"/>
    </source>
</evidence>
<dbReference type="GO" id="GO:0051536">
    <property type="term" value="F:iron-sulfur cluster binding"/>
    <property type="evidence" value="ECO:0007669"/>
    <property type="project" value="UniProtKB-KW"/>
</dbReference>
<dbReference type="Proteomes" id="UP000321408">
    <property type="component" value="Chromosome"/>
</dbReference>
<feature type="domain" description="F420-non-reducing hydrogenase iron-sulfur subunit D" evidence="5">
    <location>
        <begin position="8"/>
        <end position="127"/>
    </location>
</feature>
<evidence type="ECO:0000256" key="4">
    <source>
        <dbReference type="ARBA" id="ARBA00023014"/>
    </source>
</evidence>
<evidence type="ECO:0000256" key="1">
    <source>
        <dbReference type="ARBA" id="ARBA00022723"/>
    </source>
</evidence>
<evidence type="ECO:0000256" key="3">
    <source>
        <dbReference type="ARBA" id="ARBA00023004"/>
    </source>
</evidence>
<sequence>MLSEQKDVLAFMCAECGQGAAVTAGVARLKYDTSVKIIRVKCSGLVGPIQIMDALKNGADAVAVIGCCFQACHFFNGNFLSMHRIKLMKKLFKEMGYSDQMINHYTARAAEGETATGDFEDAIERLMKAEEEGGTFA</sequence>
<protein>
    <submittedName>
        <fullName evidence="6">Hydrogenase iron-sulfur subunit</fullName>
    </submittedName>
</protein>
<dbReference type="RefSeq" id="WP_147662237.1">
    <property type="nucleotide sequence ID" value="NZ_CP042905.2"/>
</dbReference>
<dbReference type="AlphaFoldDB" id="A0A5B9D8D7"/>
<evidence type="ECO:0000313" key="6">
    <source>
        <dbReference type="EMBL" id="QEE15323.1"/>
    </source>
</evidence>
<keyword evidence="7" id="KW-1185">Reference proteome</keyword>
<dbReference type="KEGG" id="psyt:DSAG12_01148"/>